<sequence length="208" mass="21605">MSAELFSPGVPLTLRYAPPPVDRREIWRYAGCRGAAGAPLEALLEECLAEALPALDYRACACAYPVVRASGALELGFAAVRSESLAKNLAGCGRVLLFAATVGLELDRLIARAQSGAPARALLLQAIGAERIEALADAVAADARADAARRGLAVRPRFSPGYGDLPLALQREIFAALDCPRRIGLTLGGSLLMTPTKSVTALIGAGPA</sequence>
<evidence type="ECO:0008006" key="3">
    <source>
        <dbReference type="Google" id="ProtNLM"/>
    </source>
</evidence>
<protein>
    <recommendedName>
        <fullName evidence="3">Methionine synthase</fullName>
    </recommendedName>
</protein>
<reference evidence="1" key="2">
    <citation type="journal article" date="2021" name="PeerJ">
        <title>Extensive microbial diversity within the chicken gut microbiome revealed by metagenomics and culture.</title>
        <authorList>
            <person name="Gilroy R."/>
            <person name="Ravi A."/>
            <person name="Getino M."/>
            <person name="Pursley I."/>
            <person name="Horton D.L."/>
            <person name="Alikhan N.F."/>
            <person name="Baker D."/>
            <person name="Gharbi K."/>
            <person name="Hall N."/>
            <person name="Watson M."/>
            <person name="Adriaenssens E.M."/>
            <person name="Foster-Nyarko E."/>
            <person name="Jarju S."/>
            <person name="Secka A."/>
            <person name="Antonio M."/>
            <person name="Oren A."/>
            <person name="Chaudhuri R.R."/>
            <person name="La Ragione R."/>
            <person name="Hildebrand F."/>
            <person name="Pallen M.J."/>
        </authorList>
    </citation>
    <scope>NUCLEOTIDE SEQUENCE</scope>
    <source>
        <strain evidence="1">ChiGjej2B2-16831</strain>
    </source>
</reference>
<dbReference type="GO" id="GO:0008705">
    <property type="term" value="F:methionine synthase activity"/>
    <property type="evidence" value="ECO:0007669"/>
    <property type="project" value="InterPro"/>
</dbReference>
<dbReference type="AlphaFoldDB" id="A0A9D1N3B8"/>
<dbReference type="Gene3D" id="3.40.109.40">
    <property type="match status" value="1"/>
</dbReference>
<evidence type="ECO:0000313" key="2">
    <source>
        <dbReference type="Proteomes" id="UP000824128"/>
    </source>
</evidence>
<dbReference type="SUPFAM" id="SSF56507">
    <property type="entry name" value="Methionine synthase activation domain-like"/>
    <property type="match status" value="1"/>
</dbReference>
<gene>
    <name evidence="1" type="ORF">IAD24_02520</name>
</gene>
<accession>A0A9D1N3B8</accession>
<organism evidence="1 2">
    <name type="scientific">Candidatus Aphodomorpha intestinavium</name>
    <dbReference type="NCBI Taxonomy" id="2840672"/>
    <lineage>
        <taxon>Bacteria</taxon>
        <taxon>Bacillati</taxon>
        <taxon>Bacillota</taxon>
        <taxon>Clostridia</taxon>
        <taxon>Eubacteriales</taxon>
        <taxon>Candidatus Aphodomorpha</taxon>
    </lineage>
</organism>
<evidence type="ECO:0000313" key="1">
    <source>
        <dbReference type="EMBL" id="HIU94012.1"/>
    </source>
</evidence>
<proteinExistence type="predicted"/>
<dbReference type="Proteomes" id="UP000824128">
    <property type="component" value="Unassembled WGS sequence"/>
</dbReference>
<name>A0A9D1N3B8_9FIRM</name>
<dbReference type="InterPro" id="IPR037010">
    <property type="entry name" value="VitB12-dep_Met_synth_activ_sf"/>
</dbReference>
<comment type="caution">
    <text evidence="1">The sequence shown here is derived from an EMBL/GenBank/DDBJ whole genome shotgun (WGS) entry which is preliminary data.</text>
</comment>
<reference evidence="1" key="1">
    <citation type="submission" date="2020-10" db="EMBL/GenBank/DDBJ databases">
        <authorList>
            <person name="Gilroy R."/>
        </authorList>
    </citation>
    <scope>NUCLEOTIDE SEQUENCE</scope>
    <source>
        <strain evidence="1">ChiGjej2B2-16831</strain>
    </source>
</reference>
<dbReference type="EMBL" id="DVNZ01000081">
    <property type="protein sequence ID" value="HIU94012.1"/>
    <property type="molecule type" value="Genomic_DNA"/>
</dbReference>